<dbReference type="GO" id="GO:0030288">
    <property type="term" value="C:outer membrane-bounded periplasmic space"/>
    <property type="evidence" value="ECO:0007669"/>
    <property type="project" value="InterPro"/>
</dbReference>
<keyword evidence="3" id="KW-0813">Transport</keyword>
<dbReference type="PANTHER" id="PTHR33376">
    <property type="match status" value="1"/>
</dbReference>
<name>A0A3P3XN11_9SPIR</name>
<dbReference type="Pfam" id="PF03480">
    <property type="entry name" value="DctP"/>
    <property type="match status" value="1"/>
</dbReference>
<comment type="subcellular location">
    <subcellularLocation>
        <location evidence="1">Cell envelope</location>
    </subcellularLocation>
</comment>
<evidence type="ECO:0000313" key="6">
    <source>
        <dbReference type="EMBL" id="SLM17676.1"/>
    </source>
</evidence>
<dbReference type="EMBL" id="FWDO01000004">
    <property type="protein sequence ID" value="SLM17676.1"/>
    <property type="molecule type" value="Genomic_DNA"/>
</dbReference>
<dbReference type="Gene3D" id="3.40.190.170">
    <property type="entry name" value="Bacterial extracellular solute-binding protein, family 7"/>
    <property type="match status" value="1"/>
</dbReference>
<dbReference type="PIRSF" id="PIRSF006470">
    <property type="entry name" value="DctB"/>
    <property type="match status" value="1"/>
</dbReference>
<dbReference type="InterPro" id="IPR018389">
    <property type="entry name" value="DctP_fam"/>
</dbReference>
<proteinExistence type="inferred from homology"/>
<comment type="similarity">
    <text evidence="2">Belongs to the bacterial solute-binding protein 7 family.</text>
</comment>
<sequence length="335" mass="37435">MSMLKKSAIVLCLMVLMVSTMPMTVFAAPTQQFTLKLGSNTAPSHPENQFARKLAELVSAKTNGNVTIKVYDSATLGDHLERQEGLRLGTIDMTLTSIGYLGGYNPIFNIFEMPYLFKDEKHQNKVYQGEVGQKIAKEVENYGFVMIAFLEMGARHITNSVRPIVTPDDLKGLKIRVPETKSSIDALIAMGATPTPMAFSELYMGLQQKQVDGQENPLSNIYASKFYEVQKYLSLTGHQRFEQICLFSKLNWKKLPKEYQDAIMQSAAEANIFVQGVVAKEEGSLLGELKNKGMLINDVDQSAFIKKVLPLREQYAKLYGDQAKVYFDMIDAAGK</sequence>
<evidence type="ECO:0000256" key="3">
    <source>
        <dbReference type="ARBA" id="ARBA00022448"/>
    </source>
</evidence>
<dbReference type="AlphaFoldDB" id="A0A3P3XN11"/>
<evidence type="ECO:0000256" key="1">
    <source>
        <dbReference type="ARBA" id="ARBA00004196"/>
    </source>
</evidence>
<dbReference type="InterPro" id="IPR038404">
    <property type="entry name" value="TRAP_DctP_sf"/>
</dbReference>
<organism evidence="6">
    <name type="scientific">uncultured spirochete</name>
    <dbReference type="NCBI Taxonomy" id="156406"/>
    <lineage>
        <taxon>Bacteria</taxon>
        <taxon>Pseudomonadati</taxon>
        <taxon>Spirochaetota</taxon>
        <taxon>Spirochaetia</taxon>
        <taxon>Spirochaetales</taxon>
        <taxon>environmental samples</taxon>
    </lineage>
</organism>
<evidence type="ECO:0000256" key="4">
    <source>
        <dbReference type="ARBA" id="ARBA00022729"/>
    </source>
</evidence>
<dbReference type="NCBIfam" id="TIGR00787">
    <property type="entry name" value="dctP"/>
    <property type="match status" value="1"/>
</dbReference>
<feature type="signal peptide" evidence="5">
    <location>
        <begin position="1"/>
        <end position="27"/>
    </location>
</feature>
<evidence type="ECO:0000256" key="2">
    <source>
        <dbReference type="ARBA" id="ARBA00009023"/>
    </source>
</evidence>
<dbReference type="InterPro" id="IPR004682">
    <property type="entry name" value="TRAP_DctP"/>
</dbReference>
<protein>
    <submittedName>
        <fullName evidence="6">TRAP dicarboxylate transporter, DctP subunit</fullName>
    </submittedName>
</protein>
<feature type="chain" id="PRO_5017939255" evidence="5">
    <location>
        <begin position="28"/>
        <end position="335"/>
    </location>
</feature>
<gene>
    <name evidence="6" type="ORF">SPIRO4BDMA_40245</name>
</gene>
<accession>A0A3P3XN11</accession>
<dbReference type="NCBIfam" id="NF037995">
    <property type="entry name" value="TRAP_S1"/>
    <property type="match status" value="1"/>
</dbReference>
<keyword evidence="4 5" id="KW-0732">Signal</keyword>
<dbReference type="GO" id="GO:0055085">
    <property type="term" value="P:transmembrane transport"/>
    <property type="evidence" value="ECO:0007669"/>
    <property type="project" value="InterPro"/>
</dbReference>
<dbReference type="CDD" id="cd13603">
    <property type="entry name" value="PBP2_TRAP_Siap_TeaA_like"/>
    <property type="match status" value="1"/>
</dbReference>
<evidence type="ECO:0000256" key="5">
    <source>
        <dbReference type="SAM" id="SignalP"/>
    </source>
</evidence>
<reference evidence="6" key="1">
    <citation type="submission" date="2017-02" db="EMBL/GenBank/DDBJ databases">
        <authorList>
            <person name="Regsiter A."/>
            <person name="William W."/>
        </authorList>
    </citation>
    <scope>NUCLEOTIDE SEQUENCE</scope>
    <source>
        <strain evidence="6">BdmA 4</strain>
    </source>
</reference>
<dbReference type="PANTHER" id="PTHR33376:SF4">
    <property type="entry name" value="SIALIC ACID-BINDING PERIPLASMIC PROTEIN SIAP"/>
    <property type="match status" value="1"/>
</dbReference>